<evidence type="ECO:0000256" key="3">
    <source>
        <dbReference type="ARBA" id="ARBA00012944"/>
    </source>
</evidence>
<keyword evidence="7 17" id="KW-0812">Transmembrane</keyword>
<feature type="transmembrane region" description="Helical" evidence="17">
    <location>
        <begin position="222"/>
        <end position="247"/>
    </location>
</feature>
<reference evidence="21" key="1">
    <citation type="journal article" date="2015" name="Biodivers Data J">
        <title>Description of a species of Fabaeformiscandona (Ostracoda, Crustacea) from Kushiro Marsh, Hokkaido, Japan, with the nearly complete mitochondrial genomic sequence.</title>
        <authorList>
            <person name="Hiruta S.F."/>
            <person name="Hiruta S."/>
        </authorList>
    </citation>
    <scope>NUCLEOTIDE SEQUENCE</scope>
</reference>
<evidence type="ECO:0000256" key="11">
    <source>
        <dbReference type="ARBA" id="ARBA00022989"/>
    </source>
</evidence>
<evidence type="ECO:0000256" key="4">
    <source>
        <dbReference type="ARBA" id="ARBA00021096"/>
    </source>
</evidence>
<evidence type="ECO:0000256" key="1">
    <source>
        <dbReference type="ARBA" id="ARBA00003257"/>
    </source>
</evidence>
<comment type="subcellular location">
    <subcellularLocation>
        <location evidence="2">Mitochondrion inner membrane</location>
        <topology evidence="2">Multi-pass membrane protein</topology>
    </subcellularLocation>
</comment>
<dbReference type="GO" id="GO:0003954">
    <property type="term" value="F:NADH dehydrogenase activity"/>
    <property type="evidence" value="ECO:0007669"/>
    <property type="project" value="TreeGrafter"/>
</dbReference>
<evidence type="ECO:0000256" key="14">
    <source>
        <dbReference type="ARBA" id="ARBA00023128"/>
    </source>
</evidence>
<dbReference type="EMBL" id="AP014656">
    <property type="protein sequence ID" value="BAT57240.1"/>
    <property type="molecule type" value="Genomic_DNA"/>
</dbReference>
<evidence type="ECO:0000256" key="2">
    <source>
        <dbReference type="ARBA" id="ARBA00004448"/>
    </source>
</evidence>
<gene>
    <name evidence="21" type="primary">ND5</name>
</gene>
<evidence type="ECO:0000259" key="18">
    <source>
        <dbReference type="Pfam" id="PF00361"/>
    </source>
</evidence>
<feature type="domain" description="NADH-Ubiquinone oxidoreductase (complex I) chain 5 N-terminal" evidence="19">
    <location>
        <begin position="35"/>
        <end position="74"/>
    </location>
</feature>
<keyword evidence="6" id="KW-0679">Respiratory chain</keyword>
<dbReference type="PANTHER" id="PTHR42829:SF2">
    <property type="entry name" value="NADH-UBIQUINONE OXIDOREDUCTASE CHAIN 5"/>
    <property type="match status" value="1"/>
</dbReference>
<comment type="catalytic activity">
    <reaction evidence="16 17">
        <text>a ubiquinone + NADH + 5 H(+)(in) = a ubiquinol + NAD(+) + 4 H(+)(out)</text>
        <dbReference type="Rhea" id="RHEA:29091"/>
        <dbReference type="Rhea" id="RHEA-COMP:9565"/>
        <dbReference type="Rhea" id="RHEA-COMP:9566"/>
        <dbReference type="ChEBI" id="CHEBI:15378"/>
        <dbReference type="ChEBI" id="CHEBI:16389"/>
        <dbReference type="ChEBI" id="CHEBI:17976"/>
        <dbReference type="ChEBI" id="CHEBI:57540"/>
        <dbReference type="ChEBI" id="CHEBI:57945"/>
        <dbReference type="EC" id="7.1.1.2"/>
    </reaction>
</comment>
<keyword evidence="10" id="KW-0249">Electron transport</keyword>
<proteinExistence type="inferred from homology"/>
<keyword evidence="8" id="KW-0999">Mitochondrion inner membrane</keyword>
<feature type="transmembrane region" description="Helical" evidence="17">
    <location>
        <begin position="195"/>
        <end position="215"/>
    </location>
</feature>
<evidence type="ECO:0000259" key="20">
    <source>
        <dbReference type="Pfam" id="PF06455"/>
    </source>
</evidence>
<evidence type="ECO:0000256" key="17">
    <source>
        <dbReference type="RuleBase" id="RU003404"/>
    </source>
</evidence>
<dbReference type="InterPro" id="IPR003945">
    <property type="entry name" value="NU5C-like"/>
</dbReference>
<keyword evidence="14 17" id="KW-0496">Mitochondrion</keyword>
<feature type="transmembrane region" description="Helical" evidence="17">
    <location>
        <begin position="401"/>
        <end position="426"/>
    </location>
</feature>
<keyword evidence="15 17" id="KW-0472">Membrane</keyword>
<evidence type="ECO:0000256" key="12">
    <source>
        <dbReference type="ARBA" id="ARBA00023027"/>
    </source>
</evidence>
<sequence>MSFFSFSLLVYVLFKGYFFLLDWELFQLEGQFFAYSIILDWMSLSFLAVVFLISSCVMFYSEEYMMGETLKNSFAFVVFLFVFSMMFLIISPNFLSLILGWDGLGLVSFLLVVYYSNFKSYGAGMITCLSNRIGDGAILIAMGWMLSQGDLSFIFYKSFSAEVLIVAGFVVLAAMTKKSSNPLSAWLPAAMAAPTPVSALVHSSTLVTAGVYLLIRFYPLISLVWAGQVLFFLSALTMIMSSVGALYETDLKKIIALSTLSQLGLMMMALVAGFSVLAFFHLLTHALFKACLFLCAGSVIHIYGGSQDIRDLSVVGQFMPWTSASLGICSFALSGVPFLSAFYSKDKIIEESFEQGLGMIFLLFLMVSIALTMMYSMRLIKFITSENYPVGFSGVKDSVPMMWPISFLTLGAIFGGSFMGWLFLDLSYDNLFLSVKSGLLLMLIFGLMSGLLVNLPALGLTGFYSSLMWFLVSLSTKLPLFFGLNFSGQIWKWWDAGWSEKLGPKGLSLELNSLSGLSDLSFHLAYKYYLFTAFLLAFIWGWYIFCFHSLYKA</sequence>
<keyword evidence="11 17" id="KW-1133">Transmembrane helix</keyword>
<feature type="domain" description="NADH dehydrogenase subunit 5 C-terminal" evidence="20">
    <location>
        <begin position="375"/>
        <end position="539"/>
    </location>
</feature>
<evidence type="ECO:0000256" key="5">
    <source>
        <dbReference type="ARBA" id="ARBA00022448"/>
    </source>
</evidence>
<organism evidence="21">
    <name type="scientific">Fabaeformiscandona kushiroensis</name>
    <dbReference type="NCBI Taxonomy" id="1564202"/>
    <lineage>
        <taxon>Eukaryota</taxon>
        <taxon>Metazoa</taxon>
        <taxon>Ecdysozoa</taxon>
        <taxon>Arthropoda</taxon>
        <taxon>Crustacea</taxon>
        <taxon>Oligostraca</taxon>
        <taxon>Ostracoda</taxon>
        <taxon>Podocopa</taxon>
        <taxon>Podocopida</taxon>
        <taxon>Cypridocopina</taxon>
        <taxon>Cypridoidea</taxon>
        <taxon>Candonidae</taxon>
        <taxon>Fabaeformiscandona</taxon>
    </lineage>
</organism>
<dbReference type="EC" id="7.1.1.2" evidence="3 17"/>
<feature type="transmembrane region" description="Helical" evidence="17">
    <location>
        <begin position="356"/>
        <end position="377"/>
    </location>
</feature>
<dbReference type="Pfam" id="PF00662">
    <property type="entry name" value="Proton_antipo_N"/>
    <property type="match status" value="1"/>
</dbReference>
<evidence type="ECO:0000256" key="9">
    <source>
        <dbReference type="ARBA" id="ARBA00022967"/>
    </source>
</evidence>
<dbReference type="Pfam" id="PF00361">
    <property type="entry name" value="Proton_antipo_M"/>
    <property type="match status" value="1"/>
</dbReference>
<feature type="transmembrane region" description="Helical" evidence="17">
    <location>
        <begin position="287"/>
        <end position="304"/>
    </location>
</feature>
<dbReference type="GO" id="GO:0042773">
    <property type="term" value="P:ATP synthesis coupled electron transport"/>
    <property type="evidence" value="ECO:0007669"/>
    <property type="project" value="InterPro"/>
</dbReference>
<dbReference type="PRINTS" id="PR01434">
    <property type="entry name" value="NADHDHGNASE5"/>
</dbReference>
<feature type="transmembrane region" description="Helical" evidence="17">
    <location>
        <begin position="97"/>
        <end position="115"/>
    </location>
</feature>
<comment type="function">
    <text evidence="1">Core subunit of the mitochondrial membrane respiratory chain NADH dehydrogenase (Complex I) that is believed to belong to the minimal assembly required for catalysis. Complex I functions in the transfer of electrons from NADH to the respiratory chain. The immediate electron acceptor for the enzyme is believed to be ubiquinone.</text>
</comment>
<feature type="transmembrane region" description="Helical" evidence="17">
    <location>
        <begin position="6"/>
        <end position="26"/>
    </location>
</feature>
<evidence type="ECO:0000256" key="10">
    <source>
        <dbReference type="ARBA" id="ARBA00022982"/>
    </source>
</evidence>
<keyword evidence="13 17" id="KW-0830">Ubiquinone</keyword>
<dbReference type="PANTHER" id="PTHR42829">
    <property type="entry name" value="NADH-UBIQUINONE OXIDOREDUCTASE CHAIN 5"/>
    <property type="match status" value="1"/>
</dbReference>
<keyword evidence="12 17" id="KW-0520">NAD</keyword>
<evidence type="ECO:0000313" key="21">
    <source>
        <dbReference type="EMBL" id="BAT57240.1"/>
    </source>
</evidence>
<protein>
    <recommendedName>
        <fullName evidence="4 17">NADH-ubiquinone oxidoreductase chain 5</fullName>
        <ecNumber evidence="3 17">7.1.1.2</ecNumber>
    </recommendedName>
</protein>
<accession>A0A0S3PNJ6</accession>
<evidence type="ECO:0000256" key="15">
    <source>
        <dbReference type="ARBA" id="ARBA00023136"/>
    </source>
</evidence>
<feature type="domain" description="NADH:quinone oxidoreductase/Mrp antiporter transmembrane" evidence="18">
    <location>
        <begin position="91"/>
        <end position="366"/>
    </location>
</feature>
<dbReference type="InterPro" id="IPR010934">
    <property type="entry name" value="NADH_DH_su5_C"/>
</dbReference>
<dbReference type="GO" id="GO:0005743">
    <property type="term" value="C:mitochondrial inner membrane"/>
    <property type="evidence" value="ECO:0007669"/>
    <property type="project" value="UniProtKB-SubCell"/>
</dbReference>
<name>A0A0S3PNJ6_9CRUS</name>
<feature type="transmembrane region" description="Helical" evidence="17">
    <location>
        <begin position="528"/>
        <end position="551"/>
    </location>
</feature>
<evidence type="ECO:0000259" key="19">
    <source>
        <dbReference type="Pfam" id="PF00662"/>
    </source>
</evidence>
<dbReference type="GO" id="GO:0008137">
    <property type="term" value="F:NADH dehydrogenase (ubiquinone) activity"/>
    <property type="evidence" value="ECO:0007669"/>
    <property type="project" value="UniProtKB-EC"/>
</dbReference>
<dbReference type="AlphaFoldDB" id="A0A0S3PNJ6"/>
<feature type="transmembrane region" description="Helical" evidence="17">
    <location>
        <begin position="438"/>
        <end position="457"/>
    </location>
</feature>
<dbReference type="Pfam" id="PF06455">
    <property type="entry name" value="NADH5_C"/>
    <property type="match status" value="1"/>
</dbReference>
<comment type="function">
    <text evidence="17">Core subunit of the mitochondrial membrane respiratory chain NADH dehydrogenase (Complex I) which catalyzes electron transfer from NADH through the respiratory chain, using ubiquinone as an electron acceptor. Essential for the catalytic activity and assembly of complex I.</text>
</comment>
<evidence type="ECO:0000256" key="8">
    <source>
        <dbReference type="ARBA" id="ARBA00022792"/>
    </source>
</evidence>
<keyword evidence="9" id="KW-1278">Translocase</keyword>
<dbReference type="InterPro" id="IPR001516">
    <property type="entry name" value="Proton_antipo_N"/>
</dbReference>
<feature type="transmembrane region" description="Helical" evidence="17">
    <location>
        <begin position="73"/>
        <end position="90"/>
    </location>
</feature>
<evidence type="ECO:0000256" key="16">
    <source>
        <dbReference type="ARBA" id="ARBA00049551"/>
    </source>
</evidence>
<keyword evidence="5 17" id="KW-0813">Transport</keyword>
<evidence type="ECO:0000256" key="6">
    <source>
        <dbReference type="ARBA" id="ARBA00022660"/>
    </source>
</evidence>
<evidence type="ECO:0000256" key="13">
    <source>
        <dbReference type="ARBA" id="ARBA00023075"/>
    </source>
</evidence>
<evidence type="ECO:0000256" key="7">
    <source>
        <dbReference type="ARBA" id="ARBA00022692"/>
    </source>
</evidence>
<dbReference type="InterPro" id="IPR001750">
    <property type="entry name" value="ND/Mrp_TM"/>
</dbReference>
<dbReference type="GO" id="GO:0015990">
    <property type="term" value="P:electron transport coupled proton transport"/>
    <property type="evidence" value="ECO:0007669"/>
    <property type="project" value="TreeGrafter"/>
</dbReference>
<feature type="transmembrane region" description="Helical" evidence="17">
    <location>
        <begin position="154"/>
        <end position="175"/>
    </location>
</feature>
<feature type="transmembrane region" description="Helical" evidence="17">
    <location>
        <begin position="38"/>
        <end position="61"/>
    </location>
</feature>
<feature type="transmembrane region" description="Helical" evidence="17">
    <location>
        <begin position="259"/>
        <end position="280"/>
    </location>
</feature>
<comment type="similarity">
    <text evidence="17">Belongs to the complex I subunit 5 family.</text>
</comment>
<geneLocation type="mitochondrion" evidence="21"/>
<feature type="transmembrane region" description="Helical" evidence="17">
    <location>
        <begin position="324"/>
        <end position="344"/>
    </location>
</feature>